<reference evidence="1 2" key="1">
    <citation type="submission" date="2015-01" db="EMBL/GenBank/DDBJ databases">
        <title>Rufibacter sp./DG31D/ whole genome sequencing.</title>
        <authorList>
            <person name="Kim M.K."/>
            <person name="Srinivasan S."/>
            <person name="Lee J.-J."/>
        </authorList>
    </citation>
    <scope>NUCLEOTIDE SEQUENCE [LARGE SCALE GENOMIC DNA]</scope>
    <source>
        <strain evidence="1 2">DG31D</strain>
    </source>
</reference>
<protein>
    <recommendedName>
        <fullName evidence="3">SpoIIAA-like protein</fullName>
    </recommendedName>
</protein>
<dbReference type="AlphaFoldDB" id="A0A0H4VQ88"/>
<dbReference type="Proteomes" id="UP000036458">
    <property type="component" value="Chromosome"/>
</dbReference>
<dbReference type="KEGG" id="ruf:TH63_04760"/>
<dbReference type="InterPro" id="IPR021866">
    <property type="entry name" value="SpoIIAA-like"/>
</dbReference>
<sequence length="108" mass="12521">MVFAVRVTGTLGKPEYEVMVPLLDEKIAQHGKLNLYWEMTGLDHWLAGGLWEDLKFDLKHLNSFLKIAIVGDRAWEKALTTLMKPFTTAQVKYFEHHHRDAAREWVGL</sequence>
<organism evidence="1 2">
    <name type="scientific">Rufibacter radiotolerans</name>
    <dbReference type="NCBI Taxonomy" id="1379910"/>
    <lineage>
        <taxon>Bacteria</taxon>
        <taxon>Pseudomonadati</taxon>
        <taxon>Bacteroidota</taxon>
        <taxon>Cytophagia</taxon>
        <taxon>Cytophagales</taxon>
        <taxon>Hymenobacteraceae</taxon>
        <taxon>Rufibacter</taxon>
    </lineage>
</organism>
<evidence type="ECO:0000313" key="2">
    <source>
        <dbReference type="Proteomes" id="UP000036458"/>
    </source>
</evidence>
<accession>A0A0H4VQ88</accession>
<dbReference type="Pfam" id="PF11964">
    <property type="entry name" value="SpoIIAA-like"/>
    <property type="match status" value="1"/>
</dbReference>
<dbReference type="Gene3D" id="3.40.50.10600">
    <property type="entry name" value="SpoIIaa-like domains"/>
    <property type="match status" value="1"/>
</dbReference>
<dbReference type="STRING" id="1379910.TH63_04760"/>
<dbReference type="InterPro" id="IPR038396">
    <property type="entry name" value="SpoIIAA-like_sf"/>
</dbReference>
<dbReference type="PATRIC" id="fig|1379910.4.peg.1033"/>
<dbReference type="EMBL" id="CP010777">
    <property type="protein sequence ID" value="AKQ47493.1"/>
    <property type="molecule type" value="Genomic_DNA"/>
</dbReference>
<dbReference type="SUPFAM" id="SSF52091">
    <property type="entry name" value="SpoIIaa-like"/>
    <property type="match status" value="1"/>
</dbReference>
<dbReference type="InterPro" id="IPR036513">
    <property type="entry name" value="STAS_dom_sf"/>
</dbReference>
<gene>
    <name evidence="1" type="ORF">TH63_04760</name>
</gene>
<name>A0A0H4VQ88_9BACT</name>
<keyword evidence="2" id="KW-1185">Reference proteome</keyword>
<evidence type="ECO:0000313" key="1">
    <source>
        <dbReference type="EMBL" id="AKQ47493.1"/>
    </source>
</evidence>
<evidence type="ECO:0008006" key="3">
    <source>
        <dbReference type="Google" id="ProtNLM"/>
    </source>
</evidence>
<proteinExistence type="predicted"/>